<dbReference type="Gene3D" id="1.10.8.350">
    <property type="entry name" value="Bacterial muramidase"/>
    <property type="match status" value="1"/>
</dbReference>
<dbReference type="RefSeq" id="WP_182216251.1">
    <property type="nucleotide sequence ID" value="NZ_JACEZS010000005.1"/>
</dbReference>
<dbReference type="AlphaFoldDB" id="A0A7W2EGB1"/>
<evidence type="ECO:0000256" key="1">
    <source>
        <dbReference type="PIRSR" id="PIRSR611757-1"/>
    </source>
</evidence>
<dbReference type="FunFam" id="1.10.8.350:FF:000001">
    <property type="entry name" value="Lytic murein transglycosylase B"/>
    <property type="match status" value="1"/>
</dbReference>
<accession>A0A7W2EGB1</accession>
<evidence type="ECO:0000313" key="5">
    <source>
        <dbReference type="Proteomes" id="UP000566711"/>
    </source>
</evidence>
<dbReference type="Proteomes" id="UP000566711">
    <property type="component" value="Unassembled WGS sequence"/>
</dbReference>
<gene>
    <name evidence="4" type="primary">mltB</name>
    <name evidence="4" type="ORF">H3H36_08585</name>
</gene>
<sequence length="379" mass="41289">MPSLHRSPARWMLALLLAAAPLAQAAVDPYGYKLPPSQRHKKAKVVKKKGPPPIDYVGEFVNFGEWKDVRAFLDDLATRDGFDRAALDTLMSQVHYVDAAVQLIKPAPPGKPKNWQAYSKLFIDPVRIDAGVKFWNENQDALARAEALYGVPAEILVGIIGVETVYGRNTGRFRVLDALTTLAFSYPEAPARDERMAFFRSELEATLLFARQNGIDPLSLRGSYAGAVGMPQFMPSSIVKYAVDFDGNGKVDLLGSSSDAIGSVAAFLTAHGWRRDDPGPLVYAAEVSPNRAWEGMINQGLAAKFPAQDLTAAGVSTTSALPSGMVFGLVDLQNGADPTEYWVATNNFYAITQYNRSYFYAMSVVELGRAVRLSRGGAM</sequence>
<feature type="domain" description="Transglycosylase SLT" evidence="3">
    <location>
        <begin position="68"/>
        <end position="368"/>
    </location>
</feature>
<dbReference type="EMBL" id="JACEZS010000005">
    <property type="protein sequence ID" value="MBA5605415.1"/>
    <property type="molecule type" value="Genomic_DNA"/>
</dbReference>
<evidence type="ECO:0000313" key="4">
    <source>
        <dbReference type="EMBL" id="MBA5605415.1"/>
    </source>
</evidence>
<dbReference type="NCBIfam" id="TIGR02282">
    <property type="entry name" value="MltB"/>
    <property type="match status" value="1"/>
</dbReference>
<feature type="active site" evidence="1">
    <location>
        <position position="163"/>
    </location>
</feature>
<dbReference type="InterPro" id="IPR043426">
    <property type="entry name" value="MltB-like"/>
</dbReference>
<dbReference type="Gene3D" id="1.10.530.10">
    <property type="match status" value="1"/>
</dbReference>
<name>A0A7W2EGB1_9BURK</name>
<protein>
    <submittedName>
        <fullName evidence="4">Lytic murein transglycosylase B</fullName>
    </submittedName>
</protein>
<evidence type="ECO:0000259" key="3">
    <source>
        <dbReference type="Pfam" id="PF13406"/>
    </source>
</evidence>
<dbReference type="GO" id="GO:0009253">
    <property type="term" value="P:peptidoglycan catabolic process"/>
    <property type="evidence" value="ECO:0007669"/>
    <property type="project" value="TreeGrafter"/>
</dbReference>
<dbReference type="InterPro" id="IPR031304">
    <property type="entry name" value="SLT_2"/>
</dbReference>
<proteinExistence type="predicted"/>
<keyword evidence="2" id="KW-0732">Signal</keyword>
<dbReference type="GO" id="GO:0008933">
    <property type="term" value="F:peptidoglycan lytic transglycosylase activity"/>
    <property type="evidence" value="ECO:0007669"/>
    <property type="project" value="TreeGrafter"/>
</dbReference>
<dbReference type="PANTHER" id="PTHR30163:SF9">
    <property type="entry name" value="MEMBRANE-BOUND LYTIC MUREIN TRANSGLYCOSYLASE B"/>
    <property type="match status" value="1"/>
</dbReference>
<dbReference type="PANTHER" id="PTHR30163">
    <property type="entry name" value="MEMBRANE-BOUND LYTIC MUREIN TRANSGLYCOSYLASE B"/>
    <property type="match status" value="1"/>
</dbReference>
<feature type="chain" id="PRO_5031413698" evidence="2">
    <location>
        <begin position="26"/>
        <end position="379"/>
    </location>
</feature>
<evidence type="ECO:0000256" key="2">
    <source>
        <dbReference type="SAM" id="SignalP"/>
    </source>
</evidence>
<organism evidence="4 5">
    <name type="scientific">Rugamonas fusca</name>
    <dbReference type="NCBI Taxonomy" id="2758568"/>
    <lineage>
        <taxon>Bacteria</taxon>
        <taxon>Pseudomonadati</taxon>
        <taxon>Pseudomonadota</taxon>
        <taxon>Betaproteobacteria</taxon>
        <taxon>Burkholderiales</taxon>
        <taxon>Oxalobacteraceae</taxon>
        <taxon>Telluria group</taxon>
        <taxon>Rugamonas</taxon>
    </lineage>
</organism>
<dbReference type="InterPro" id="IPR023346">
    <property type="entry name" value="Lysozyme-like_dom_sf"/>
</dbReference>
<dbReference type="CDD" id="cd13399">
    <property type="entry name" value="Slt35-like"/>
    <property type="match status" value="1"/>
</dbReference>
<dbReference type="InterPro" id="IPR011757">
    <property type="entry name" value="Lytic_transglycosylase_MltB"/>
</dbReference>
<comment type="caution">
    <text evidence="4">The sequence shown here is derived from an EMBL/GenBank/DDBJ whole genome shotgun (WGS) entry which is preliminary data.</text>
</comment>
<feature type="signal peptide" evidence="2">
    <location>
        <begin position="1"/>
        <end position="25"/>
    </location>
</feature>
<dbReference type="Pfam" id="PF13406">
    <property type="entry name" value="SLT_2"/>
    <property type="match status" value="1"/>
</dbReference>
<dbReference type="SUPFAM" id="SSF53955">
    <property type="entry name" value="Lysozyme-like"/>
    <property type="match status" value="1"/>
</dbReference>
<reference evidence="4 5" key="1">
    <citation type="submission" date="2020-07" db="EMBL/GenBank/DDBJ databases">
        <title>Novel species isolated from subtropical streams in China.</title>
        <authorList>
            <person name="Lu H."/>
        </authorList>
    </citation>
    <scope>NUCLEOTIDE SEQUENCE [LARGE SCALE GENOMIC DNA]</scope>
    <source>
        <strain evidence="4 5">FT3S</strain>
    </source>
</reference>
<keyword evidence="5" id="KW-1185">Reference proteome</keyword>